<feature type="domain" description="G-patch" evidence="2">
    <location>
        <begin position="1"/>
        <end position="18"/>
    </location>
</feature>
<dbReference type="RefSeq" id="WP_104536221.1">
    <property type="nucleotide sequence ID" value="NZ_MIGY01000001.1"/>
</dbReference>
<feature type="region of interest" description="Disordered" evidence="1">
    <location>
        <begin position="29"/>
        <end position="50"/>
    </location>
</feature>
<sequence length="50" mass="5660">MGWGEGPGLGNRESGIVEHRETLITRKGYARRCSRHRTRRRPRSGTALAL</sequence>
<dbReference type="EMBL" id="MIGY01000001">
    <property type="protein sequence ID" value="PPU09354.1"/>
    <property type="molecule type" value="Genomic_DNA"/>
</dbReference>
<protein>
    <recommendedName>
        <fullName evidence="2">G-patch domain-containing protein</fullName>
    </recommendedName>
</protein>
<evidence type="ECO:0000256" key="1">
    <source>
        <dbReference type="SAM" id="MobiDB-lite"/>
    </source>
</evidence>
<evidence type="ECO:0000259" key="2">
    <source>
        <dbReference type="PROSITE" id="PS50174"/>
    </source>
</evidence>
<dbReference type="AlphaFoldDB" id="A0A2S7AHH2"/>
<gene>
    <name evidence="3" type="ORF">XarjCFBP7645_03350</name>
</gene>
<dbReference type="Pfam" id="PF01585">
    <property type="entry name" value="G-patch"/>
    <property type="match status" value="1"/>
</dbReference>
<evidence type="ECO:0000313" key="3">
    <source>
        <dbReference type="EMBL" id="PPU09354.1"/>
    </source>
</evidence>
<dbReference type="GO" id="GO:0003676">
    <property type="term" value="F:nucleic acid binding"/>
    <property type="evidence" value="ECO:0007669"/>
    <property type="project" value="InterPro"/>
</dbReference>
<evidence type="ECO:0000313" key="4">
    <source>
        <dbReference type="Proteomes" id="UP000239204"/>
    </source>
</evidence>
<name>A0A2S7AHH2_9XANT</name>
<proteinExistence type="predicted"/>
<dbReference type="InterPro" id="IPR000467">
    <property type="entry name" value="G_patch_dom"/>
</dbReference>
<comment type="caution">
    <text evidence="3">The sequence shown here is derived from an EMBL/GenBank/DDBJ whole genome shotgun (WGS) entry which is preliminary data.</text>
</comment>
<dbReference type="PROSITE" id="PS50174">
    <property type="entry name" value="G_PATCH"/>
    <property type="match status" value="1"/>
</dbReference>
<organism evidence="3 4">
    <name type="scientific">Xanthomonas arboricola</name>
    <dbReference type="NCBI Taxonomy" id="56448"/>
    <lineage>
        <taxon>Bacteria</taxon>
        <taxon>Pseudomonadati</taxon>
        <taxon>Pseudomonadota</taxon>
        <taxon>Gammaproteobacteria</taxon>
        <taxon>Lysobacterales</taxon>
        <taxon>Lysobacteraceae</taxon>
        <taxon>Xanthomonas</taxon>
    </lineage>
</organism>
<feature type="compositionally biased region" description="Basic residues" evidence="1">
    <location>
        <begin position="29"/>
        <end position="43"/>
    </location>
</feature>
<reference evidence="3 4" key="1">
    <citation type="submission" date="2016-08" db="EMBL/GenBank/DDBJ databases">
        <title>Evolution of the type three secretion system and type three effector repertoires in Xanthomonas.</title>
        <authorList>
            <person name="Merda D."/>
            <person name="Briand M."/>
            <person name="Bosis E."/>
            <person name="Rousseau C."/>
            <person name="Portier P."/>
            <person name="Jacques M.-A."/>
            <person name="Fischer-Le Saux M."/>
        </authorList>
    </citation>
    <scope>NUCLEOTIDE SEQUENCE [LARGE SCALE GENOMIC DNA]</scope>
    <source>
        <strain evidence="3 4">CFBP 7645</strain>
    </source>
</reference>
<accession>A0A2S7AHH2</accession>
<dbReference type="Proteomes" id="UP000239204">
    <property type="component" value="Unassembled WGS sequence"/>
</dbReference>